<evidence type="ECO:0000313" key="4">
    <source>
        <dbReference type="Proteomes" id="UP000694857"/>
    </source>
</evidence>
<dbReference type="Pfam" id="PF12443">
    <property type="entry name" value="AKNA"/>
    <property type="match status" value="1"/>
</dbReference>
<feature type="region of interest" description="Disordered" evidence="2">
    <location>
        <begin position="161"/>
        <end position="248"/>
    </location>
</feature>
<dbReference type="InterPro" id="IPR022150">
    <property type="entry name" value="AKNA_dom"/>
</dbReference>
<feature type="compositionally biased region" description="Polar residues" evidence="2">
    <location>
        <begin position="161"/>
        <end position="193"/>
    </location>
</feature>
<feature type="compositionally biased region" description="Polar residues" evidence="2">
    <location>
        <begin position="485"/>
        <end position="496"/>
    </location>
</feature>
<feature type="region of interest" description="Disordered" evidence="2">
    <location>
        <begin position="485"/>
        <end position="517"/>
    </location>
</feature>
<dbReference type="InterPro" id="IPR052655">
    <property type="entry name" value="AKNA_Centrosome-Trans_reg"/>
</dbReference>
<evidence type="ECO:0000256" key="1">
    <source>
        <dbReference type="SAM" id="Coils"/>
    </source>
</evidence>
<feature type="region of interest" description="Disordered" evidence="2">
    <location>
        <begin position="340"/>
        <end position="367"/>
    </location>
</feature>
<feature type="coiled-coil region" evidence="1">
    <location>
        <begin position="375"/>
        <end position="431"/>
    </location>
</feature>
<dbReference type="KEGG" id="bmus:118900768"/>
<dbReference type="CTD" id="254268"/>
<keyword evidence="4" id="KW-1185">Reference proteome</keyword>
<accession>A0A8B8YAS0</accession>
<feature type="region of interest" description="Disordered" evidence="2">
    <location>
        <begin position="624"/>
        <end position="652"/>
    </location>
</feature>
<feature type="compositionally biased region" description="Basic and acidic residues" evidence="2">
    <location>
        <begin position="306"/>
        <end position="317"/>
    </location>
</feature>
<name>A0A8B8YAS0_BALMU</name>
<dbReference type="RefSeq" id="XP_036719432.1">
    <property type="nucleotide sequence ID" value="XM_036863537.1"/>
</dbReference>
<dbReference type="OrthoDB" id="9045614at2759"/>
<feature type="region of interest" description="Disordered" evidence="2">
    <location>
        <begin position="299"/>
        <end position="328"/>
    </location>
</feature>
<sequence>MDEADFLEDATSKKQEDLPYDGDFSQIQMYNDYNFTSKYDILGVSNQMNLTEDDLQEKATHRETCRKADMAMTLDKTTENAISKKYVKENQCTINLHIPSNQGDPLKSNISYILLHHLCKEEFSKGQGINCETLPEISNADSFDRAIIKNIILQHVKNSWPTEQTSELTDQLNSKSDGENSNKPSCFPTTTEENTSDLEDPVAAGESSHQENSNFLTKIKSPGDKEKSCQGQTPQKQQAEQASSGNSFKYGQGQVHYWFSDSSKVAPKNNIIDKPLTTDKQASFSPKLRDKSAIVQDISESMSRSNDVEKQEQKWKTPEPSQQIETEPTVHIHQEHLAGIESETSLSKMPLTSRKDPSSSSSYTFHKISQGKQMCQKLKEQTDQLKTKVQEFSKSIAQDSPYHLKDRRLVLEELQGHLELLEQEFLANKEKHLTLKQQVHKHESPAVDEFDPERKVEGEIFTLEMLLEDFKEKINKGKHTSAVSLPVSSQINPDDLSSTSSPSSNELPKEHPGRPAWRRGHVELRRNLPEVPVLDQGFCNCSLPWTHLQILLKRWLRFGLQLMVQKIHSENLDKLAFSKVVPTTVPGNEVEYIALERLLDSANQWKEVKAGWKLSFSKPQAVTAQAPLSQKSEWRSPEMEEPNNASGRQDGAETTGARCAFCHRVLEWKQKMEKKGHRGINRGRFPVAIQDKARHPDSLLGSDTGLSCYSASGTGLQSNKCENCSTKIHNSQRVCGKASSKEFHYIFNTPGQNFFNHSKRSAFAQLRYLNENKNSSPSHSKPKWICFQSANSKSSYDECELIPGNSDLATPSPHSHSCRISESTSSSNFTGIEETESEILNSSLDHALRTATILKQTTDQMIRTIAEDLAKVQRWRNRLKY</sequence>
<dbReference type="PANTHER" id="PTHR21510">
    <property type="entry name" value="AKNA DOMAIN-CONTAINING PROTEIN"/>
    <property type="match status" value="1"/>
</dbReference>
<dbReference type="AlphaFoldDB" id="A0A8B8YAS0"/>
<evidence type="ECO:0000256" key="2">
    <source>
        <dbReference type="SAM" id="MobiDB-lite"/>
    </source>
</evidence>
<dbReference type="Proteomes" id="UP000694857">
    <property type="component" value="Chromosome 1"/>
</dbReference>
<keyword evidence="1" id="KW-0175">Coiled coil</keyword>
<dbReference type="PANTHER" id="PTHR21510:SF16">
    <property type="entry name" value="PROTEIN AKNAD1"/>
    <property type="match status" value="1"/>
</dbReference>
<gene>
    <name evidence="5" type="primary">AKNAD1</name>
</gene>
<dbReference type="GeneID" id="118900768"/>
<reference evidence="5" key="1">
    <citation type="submission" date="2025-08" db="UniProtKB">
        <authorList>
            <consortium name="RefSeq"/>
        </authorList>
    </citation>
    <scope>IDENTIFICATION</scope>
    <source>
        <tissue evidence="5">Epidermis and Blubber</tissue>
    </source>
</reference>
<protein>
    <submittedName>
        <fullName evidence="5">Protein AKNAD1</fullName>
    </submittedName>
</protein>
<feature type="compositionally biased region" description="Polar residues" evidence="2">
    <location>
        <begin position="229"/>
        <end position="248"/>
    </location>
</feature>
<evidence type="ECO:0000259" key="3">
    <source>
        <dbReference type="Pfam" id="PF12443"/>
    </source>
</evidence>
<feature type="domain" description="AKNA" evidence="3">
    <location>
        <begin position="321"/>
        <end position="415"/>
    </location>
</feature>
<evidence type="ECO:0000313" key="5">
    <source>
        <dbReference type="RefSeq" id="XP_036719432.1"/>
    </source>
</evidence>
<proteinExistence type="predicted"/>
<organism evidence="4 5">
    <name type="scientific">Balaenoptera musculus</name>
    <name type="common">Blue whale</name>
    <dbReference type="NCBI Taxonomy" id="9771"/>
    <lineage>
        <taxon>Eukaryota</taxon>
        <taxon>Metazoa</taxon>
        <taxon>Chordata</taxon>
        <taxon>Craniata</taxon>
        <taxon>Vertebrata</taxon>
        <taxon>Euteleostomi</taxon>
        <taxon>Mammalia</taxon>
        <taxon>Eutheria</taxon>
        <taxon>Laurasiatheria</taxon>
        <taxon>Artiodactyla</taxon>
        <taxon>Whippomorpha</taxon>
        <taxon>Cetacea</taxon>
        <taxon>Mysticeti</taxon>
        <taxon>Balaenopteridae</taxon>
        <taxon>Balaenoptera</taxon>
    </lineage>
</organism>